<evidence type="ECO:0000313" key="2">
    <source>
        <dbReference type="Proteomes" id="UP000606974"/>
    </source>
</evidence>
<evidence type="ECO:0000313" key="1">
    <source>
        <dbReference type="EMBL" id="KAF7510132.1"/>
    </source>
</evidence>
<dbReference type="PANTHER" id="PTHR37048:SF2">
    <property type="entry name" value="QUESTIONABLE PROTEIN"/>
    <property type="match status" value="1"/>
</dbReference>
<accession>A0A8H7E5J6</accession>
<dbReference type="PANTHER" id="PTHR37048">
    <property type="entry name" value="QUESTIONABLE PROTEIN"/>
    <property type="match status" value="1"/>
</dbReference>
<name>A0A8H7E5J6_9EURO</name>
<gene>
    <name evidence="1" type="ORF">GJ744_007031</name>
</gene>
<proteinExistence type="predicted"/>
<protein>
    <submittedName>
        <fullName evidence="1">Uncharacterized protein</fullName>
    </submittedName>
</protein>
<dbReference type="EMBL" id="JAACFV010000033">
    <property type="protein sequence ID" value="KAF7510132.1"/>
    <property type="molecule type" value="Genomic_DNA"/>
</dbReference>
<sequence>MSLSKDDMILGGLYWLRLLPGDSTLYPITPELTATYTAKGLKRGFCNHPCVIVDLEDGSNSQELKVFVCNMTSFDGRDLNERIRNPEIRQKYLSIFPKRPTDEHPGVQLELINNLCMKKEGYVNREAISVPIELLEAYTTSRRDTNHYQLDERSLNILREESGFPPLSSNAGPEEESLRNILLKMVEGCNVA</sequence>
<dbReference type="AlphaFoldDB" id="A0A8H7E5J6"/>
<dbReference type="Proteomes" id="UP000606974">
    <property type="component" value="Unassembled WGS sequence"/>
</dbReference>
<reference evidence="1" key="1">
    <citation type="submission" date="2020-02" db="EMBL/GenBank/DDBJ databases">
        <authorList>
            <person name="Palmer J.M."/>
        </authorList>
    </citation>
    <scope>NUCLEOTIDE SEQUENCE</scope>
    <source>
        <strain evidence="1">EPUS1.4</strain>
        <tissue evidence="1">Thallus</tissue>
    </source>
</reference>
<comment type="caution">
    <text evidence="1">The sequence shown here is derived from an EMBL/GenBank/DDBJ whole genome shotgun (WGS) entry which is preliminary data.</text>
</comment>
<keyword evidence="2" id="KW-1185">Reference proteome</keyword>
<organism evidence="1 2">
    <name type="scientific">Endocarpon pusillum</name>
    <dbReference type="NCBI Taxonomy" id="364733"/>
    <lineage>
        <taxon>Eukaryota</taxon>
        <taxon>Fungi</taxon>
        <taxon>Dikarya</taxon>
        <taxon>Ascomycota</taxon>
        <taxon>Pezizomycotina</taxon>
        <taxon>Eurotiomycetes</taxon>
        <taxon>Chaetothyriomycetidae</taxon>
        <taxon>Verrucariales</taxon>
        <taxon>Verrucariaceae</taxon>
        <taxon>Endocarpon</taxon>
    </lineage>
</organism>